<feature type="domain" description="NAA35-like N-terminal" evidence="4">
    <location>
        <begin position="54"/>
        <end position="217"/>
    </location>
</feature>
<accession>A0A8H4KLQ9</accession>
<evidence type="ECO:0000313" key="7">
    <source>
        <dbReference type="Proteomes" id="UP000605986"/>
    </source>
</evidence>
<evidence type="ECO:0000259" key="5">
    <source>
        <dbReference type="Pfam" id="PF25789"/>
    </source>
</evidence>
<evidence type="ECO:0000259" key="4">
    <source>
        <dbReference type="Pfam" id="PF04112"/>
    </source>
</evidence>
<proteinExistence type="inferred from homology"/>
<dbReference type="InterPro" id="IPR057982">
    <property type="entry name" value="TPR_NAA35"/>
</dbReference>
<dbReference type="AlphaFoldDB" id="A0A8H4KLQ9"/>
<dbReference type="InterPro" id="IPR057983">
    <property type="entry name" value="NAA35-like_N"/>
</dbReference>
<dbReference type="PANTHER" id="PTHR21373:SF0">
    <property type="entry name" value="N-ALPHA-ACETYLTRANSFERASE 35, NATC AUXILIARY SUBUNIT"/>
    <property type="match status" value="1"/>
</dbReference>
<evidence type="ECO:0000256" key="3">
    <source>
        <dbReference type="ARBA" id="ARBA00022490"/>
    </source>
</evidence>
<dbReference type="OrthoDB" id="269405at2759"/>
<dbReference type="Proteomes" id="UP000605986">
    <property type="component" value="Unassembled WGS sequence"/>
</dbReference>
<keyword evidence="7" id="KW-1185">Reference proteome</keyword>
<comment type="similarity">
    <text evidence="2">Belongs to the MAK10 family.</text>
</comment>
<name>A0A8H4KLQ9_9HYPO</name>
<evidence type="ECO:0000256" key="1">
    <source>
        <dbReference type="ARBA" id="ARBA00004496"/>
    </source>
</evidence>
<dbReference type="InterPro" id="IPR007244">
    <property type="entry name" value="Naa35_N"/>
</dbReference>
<feature type="domain" description="NAA35-like TPR repeats" evidence="5">
    <location>
        <begin position="336"/>
        <end position="749"/>
    </location>
</feature>
<protein>
    <submittedName>
        <fullName evidence="6">N-alpha-acetyltransferase 35, NatC auxiliary subunit</fullName>
    </submittedName>
</protein>
<comment type="caution">
    <text evidence="6">The sequence shown here is derived from an EMBL/GenBank/DDBJ whole genome shotgun (WGS) entry which is preliminary data.</text>
</comment>
<keyword evidence="3" id="KW-0963">Cytoplasm</keyword>
<gene>
    <name evidence="6" type="ORF">F53441_3740</name>
</gene>
<dbReference type="Pfam" id="PF04112">
    <property type="entry name" value="Mak10"/>
    <property type="match status" value="1"/>
</dbReference>
<reference evidence="6" key="1">
    <citation type="submission" date="2020-01" db="EMBL/GenBank/DDBJ databases">
        <title>Identification and distribution of gene clusters putatively required for synthesis of sphingolipid metabolism inhibitors in phylogenetically diverse species of the filamentous fungus Fusarium.</title>
        <authorList>
            <person name="Kim H.-S."/>
            <person name="Busman M."/>
            <person name="Brown D.W."/>
            <person name="Divon H."/>
            <person name="Uhlig S."/>
            <person name="Proctor R.H."/>
        </authorList>
    </citation>
    <scope>NUCLEOTIDE SEQUENCE</scope>
    <source>
        <strain evidence="6">NRRL 53441</strain>
    </source>
</reference>
<evidence type="ECO:0000313" key="6">
    <source>
        <dbReference type="EMBL" id="KAF4453595.1"/>
    </source>
</evidence>
<dbReference type="PANTHER" id="PTHR21373">
    <property type="entry name" value="GLUCOSE REPRESSIBLE PROTEIN MAK10"/>
    <property type="match status" value="1"/>
</dbReference>
<dbReference type="EMBL" id="JAADJG010000145">
    <property type="protein sequence ID" value="KAF4453595.1"/>
    <property type="molecule type" value="Genomic_DNA"/>
</dbReference>
<dbReference type="GO" id="GO:0031417">
    <property type="term" value="C:NatC complex"/>
    <property type="evidence" value="ECO:0007669"/>
    <property type="project" value="InterPro"/>
</dbReference>
<comment type="subcellular location">
    <subcellularLocation>
        <location evidence="1">Cytoplasm</location>
    </subcellularLocation>
</comment>
<dbReference type="Pfam" id="PF25789">
    <property type="entry name" value="TPR_NAA35"/>
    <property type="match status" value="1"/>
</dbReference>
<dbReference type="GO" id="GO:0016740">
    <property type="term" value="F:transferase activity"/>
    <property type="evidence" value="ECO:0007669"/>
    <property type="project" value="UniProtKB-KW"/>
</dbReference>
<keyword evidence="6" id="KW-0808">Transferase</keyword>
<organism evidence="6 7">
    <name type="scientific">Fusarium austroafricanum</name>
    <dbReference type="NCBI Taxonomy" id="2364996"/>
    <lineage>
        <taxon>Eukaryota</taxon>
        <taxon>Fungi</taxon>
        <taxon>Dikarya</taxon>
        <taxon>Ascomycota</taxon>
        <taxon>Pezizomycotina</taxon>
        <taxon>Sordariomycetes</taxon>
        <taxon>Hypocreomycetidae</taxon>
        <taxon>Hypocreales</taxon>
        <taxon>Nectriaceae</taxon>
        <taxon>Fusarium</taxon>
        <taxon>Fusarium concolor species complex</taxon>
    </lineage>
</organism>
<sequence length="757" mass="86515">MDGFGNGIPDDIARLSLDQQYEQPPPPPPDVATAGVVAVDITDKFSEAVKTLEPGQLVKDDFFTLFESVAALEIMDPKMDSGCVKSPDELEELYDVSRPLLPEEVLGIIDQLLCHEMAWHQGYPLSQTLFTSVYAEALLTPKPRTVEEARFVRNTPAGASGQSKMLEILRAYCLGLLKACGYVNERIRSEHYYEEEDFVTNTYSRSLLAEIHPQDIQQAIQEARDLLRTLSNDISDDIREALDQRLQLRSYFLEATECPKNVREPDVARKPWLEGLKIIPAIKSSHTLGRPVDEAFSAKLQRKLASTMPPRPIVQLKFEDAFGHLSRLFKDGAELIDVLNYADSQSLQTFVAHFQAKKPQPLVFVRTLLQTFLFNEMEVLGSMSIRQIMDDDFSIMTMPASAQLDRNNDEIEFPQDPRFIVAQQMELFRQRAAQPFLDIFRTFCQNRCRVRRTLCHIIRDWENLQVDAEEIDQIIQVKLNEKPMRQFAGGNAQSTEIYSLPLSSWTYLYKIRQMEWIVQLGFELEVYQPDELAGMYWYLNYLAKWRVQHTERIKSFIVRKVEEFRASSQPRNPAVDRQLERSLAFIRLVLLDAAVTWELSDALSCLYTALLRLKLVKVPPRPYSNDELRFDLRMRPFAPIGLPPLPTFQEFTLGTTQPESSTMEIIRYAERALKGAKQGLEALSKLSAQESFSVGSHEKWVTSKKNALKACIATGLAITTVLKASQGDASDLKMKAEVPTPDKCYHDWWIVPRLVPF</sequence>
<evidence type="ECO:0000256" key="2">
    <source>
        <dbReference type="ARBA" id="ARBA00006289"/>
    </source>
</evidence>